<gene>
    <name evidence="2" type="ORF">ACFO60_08070</name>
</gene>
<evidence type="ECO:0000313" key="3">
    <source>
        <dbReference type="Proteomes" id="UP001596004"/>
    </source>
</evidence>
<evidence type="ECO:0008006" key="4">
    <source>
        <dbReference type="Google" id="ProtNLM"/>
    </source>
</evidence>
<evidence type="ECO:0000313" key="2">
    <source>
        <dbReference type="EMBL" id="MFC4530718.1"/>
    </source>
</evidence>
<name>A0ABV9CCF7_9ACTN</name>
<keyword evidence="1" id="KW-0472">Membrane</keyword>
<proteinExistence type="predicted"/>
<dbReference type="PROSITE" id="PS51257">
    <property type="entry name" value="PROKAR_LIPOPROTEIN"/>
    <property type="match status" value="1"/>
</dbReference>
<feature type="transmembrane region" description="Helical" evidence="1">
    <location>
        <begin position="50"/>
        <end position="76"/>
    </location>
</feature>
<organism evidence="2 3">
    <name type="scientific">Sphaerisporangium dianthi</name>
    <dbReference type="NCBI Taxonomy" id="1436120"/>
    <lineage>
        <taxon>Bacteria</taxon>
        <taxon>Bacillati</taxon>
        <taxon>Actinomycetota</taxon>
        <taxon>Actinomycetes</taxon>
        <taxon>Streptosporangiales</taxon>
        <taxon>Streptosporangiaceae</taxon>
        <taxon>Sphaerisporangium</taxon>
    </lineage>
</organism>
<dbReference type="EMBL" id="JBHSFP010000004">
    <property type="protein sequence ID" value="MFC4530718.1"/>
    <property type="molecule type" value="Genomic_DNA"/>
</dbReference>
<keyword evidence="3" id="KW-1185">Reference proteome</keyword>
<accession>A0ABV9CCF7</accession>
<keyword evidence="1" id="KW-1133">Transmembrane helix</keyword>
<dbReference type="RefSeq" id="WP_380838742.1">
    <property type="nucleotide sequence ID" value="NZ_JBHSFP010000004.1"/>
</dbReference>
<comment type="caution">
    <text evidence="2">The sequence shown here is derived from an EMBL/GenBank/DDBJ whole genome shotgun (WGS) entry which is preliminary data.</text>
</comment>
<feature type="transmembrane region" description="Helical" evidence="1">
    <location>
        <begin position="175"/>
        <end position="194"/>
    </location>
</feature>
<dbReference type="Proteomes" id="UP001596004">
    <property type="component" value="Unassembled WGS sequence"/>
</dbReference>
<feature type="transmembrane region" description="Helical" evidence="1">
    <location>
        <begin position="20"/>
        <end position="44"/>
    </location>
</feature>
<feature type="transmembrane region" description="Helical" evidence="1">
    <location>
        <begin position="97"/>
        <end position="120"/>
    </location>
</feature>
<reference evidence="3" key="1">
    <citation type="journal article" date="2019" name="Int. J. Syst. Evol. Microbiol.">
        <title>The Global Catalogue of Microorganisms (GCM) 10K type strain sequencing project: providing services to taxonomists for standard genome sequencing and annotation.</title>
        <authorList>
            <consortium name="The Broad Institute Genomics Platform"/>
            <consortium name="The Broad Institute Genome Sequencing Center for Infectious Disease"/>
            <person name="Wu L."/>
            <person name="Ma J."/>
        </authorList>
    </citation>
    <scope>NUCLEOTIDE SEQUENCE [LARGE SCALE GENOMIC DNA]</scope>
    <source>
        <strain evidence="3">CGMCC 4.7132</strain>
    </source>
</reference>
<evidence type="ECO:0000256" key="1">
    <source>
        <dbReference type="SAM" id="Phobius"/>
    </source>
</evidence>
<sequence length="230" mass="23836">MRNPLRPAPQAAYERLFASVYACLMTNVLVTVACAPLLAALAVVRDPASSWPFFAVLSLVCAPALAGAFGCFAALGEGSAGVFRTFWRAYRRAAVRTLAAWATGLAAAGVLAVDAVVVARTAWGPVLVPFFVTAAVLVAAVVAAVLVLAAEPPPGRFARPREAVPPCLYLVARRWYLAVPAVAVFGLAGAAVLVRPVVGALVLCSPLLYAGWATMRFVVAPLLPAGRVPA</sequence>
<feature type="transmembrane region" description="Helical" evidence="1">
    <location>
        <begin position="126"/>
        <end position="149"/>
    </location>
</feature>
<feature type="transmembrane region" description="Helical" evidence="1">
    <location>
        <begin position="200"/>
        <end position="223"/>
    </location>
</feature>
<keyword evidence="1" id="KW-0812">Transmembrane</keyword>
<protein>
    <recommendedName>
        <fullName evidence="4">Ferredoxin-NADPH reductase</fullName>
    </recommendedName>
</protein>